<dbReference type="Proteomes" id="UP000245469">
    <property type="component" value="Unassembled WGS sequence"/>
</dbReference>
<proteinExistence type="predicted"/>
<gene>
    <name evidence="1" type="ORF">BXY45_12939</name>
</gene>
<evidence type="ECO:0000313" key="2">
    <source>
        <dbReference type="Proteomes" id="UP000245469"/>
    </source>
</evidence>
<comment type="caution">
    <text evidence="1">The sequence shown here is derived from an EMBL/GenBank/DDBJ whole genome shotgun (WGS) entry which is preliminary data.</text>
</comment>
<dbReference type="AlphaFoldDB" id="A0A315ZUW6"/>
<sequence>MQILAIDRPRGTWGRSIAKICVIFPGQSAPSQLRQTSQMSEYQYFEFLALDKLLPRELQQHLSRLSSRSHVSASRYAVHYDYGNFPGDPDTLIGDHFDAHLHVAAWGSRHVLLKVPARDLPLSVAAQYATEQVVEVWSDADSTVIAIRLDADDGYLEFDRPLYFEDDDDTSSPLADIASARGSLRRGDLRLLYLAWLVALVRGDVDDDDVEPPVPPGLDHLDEPLKAFVAFFELPETMIAAAAEGSAAASSPDVDDPLEEWWTLDAVEPYVAALPHAQLVDIVTSMVLGDGNAADALTQQIRHNVRDDLGLDPEDDVTTPTERRSAGAVLFREAQLLAKPDHTAPPNTSQPDTVRPEVDLDALIAEATADCYSPDEAAMGFQNFIDDELELPFTVQVLGETVTVVEVDISGEDTLVARCERGRHRQVIDLRDLPTPDPAPPGWQWVQAYRRWAG</sequence>
<organism evidence="1 2">
    <name type="scientific">Quadrisphaera granulorum</name>
    <dbReference type="NCBI Taxonomy" id="317664"/>
    <lineage>
        <taxon>Bacteria</taxon>
        <taxon>Bacillati</taxon>
        <taxon>Actinomycetota</taxon>
        <taxon>Actinomycetes</taxon>
        <taxon>Kineosporiales</taxon>
        <taxon>Kineosporiaceae</taxon>
        <taxon>Quadrisphaera</taxon>
    </lineage>
</organism>
<evidence type="ECO:0000313" key="1">
    <source>
        <dbReference type="EMBL" id="PWJ48658.1"/>
    </source>
</evidence>
<dbReference type="EMBL" id="QGDQ01000029">
    <property type="protein sequence ID" value="PWJ48658.1"/>
    <property type="molecule type" value="Genomic_DNA"/>
</dbReference>
<name>A0A315ZUW6_9ACTN</name>
<accession>A0A315ZUW6</accession>
<reference evidence="1 2" key="1">
    <citation type="submission" date="2018-03" db="EMBL/GenBank/DDBJ databases">
        <title>Genomic Encyclopedia of Archaeal and Bacterial Type Strains, Phase II (KMG-II): from individual species to whole genera.</title>
        <authorList>
            <person name="Goeker M."/>
        </authorList>
    </citation>
    <scope>NUCLEOTIDE SEQUENCE [LARGE SCALE GENOMIC DNA]</scope>
    <source>
        <strain evidence="1 2">DSM 44889</strain>
    </source>
</reference>
<protein>
    <submittedName>
        <fullName evidence="1">Uncharacterized protein</fullName>
    </submittedName>
</protein>
<keyword evidence="2" id="KW-1185">Reference proteome</keyword>